<keyword evidence="10" id="KW-0040">ANK repeat</keyword>
<keyword evidence="5" id="KW-1052">Target cell membrane</keyword>
<evidence type="ECO:0000256" key="8">
    <source>
        <dbReference type="ARBA" id="ARBA00023028"/>
    </source>
</evidence>
<dbReference type="PROSITE" id="PS50088">
    <property type="entry name" value="ANK_REPEAT"/>
    <property type="match status" value="1"/>
</dbReference>
<keyword evidence="15" id="KW-1185">Reference proteome</keyword>
<dbReference type="InterPro" id="IPR036770">
    <property type="entry name" value="Ankyrin_rpt-contain_sf"/>
</dbReference>
<keyword evidence="7" id="KW-0528">Neurotoxin</keyword>
<dbReference type="GO" id="GO:0005576">
    <property type="term" value="C:extracellular region"/>
    <property type="evidence" value="ECO:0007669"/>
    <property type="project" value="UniProtKB-SubCell"/>
</dbReference>
<evidence type="ECO:0000313" key="15">
    <source>
        <dbReference type="Proteomes" id="UP000886998"/>
    </source>
</evidence>
<dbReference type="AlphaFoldDB" id="A0A8X7CSQ7"/>
<name>A0A8X7CSQ7_9ARAC</name>
<dbReference type="GO" id="GO:0004803">
    <property type="term" value="F:transposase activity"/>
    <property type="evidence" value="ECO:0007669"/>
    <property type="project" value="InterPro"/>
</dbReference>
<proteinExistence type="predicted"/>
<evidence type="ECO:0000256" key="7">
    <source>
        <dbReference type="ARBA" id="ARBA00022699"/>
    </source>
</evidence>
<feature type="transmembrane region" description="Helical" evidence="11">
    <location>
        <begin position="329"/>
        <end position="347"/>
    </location>
</feature>
<feature type="repeat" description="ANK" evidence="10">
    <location>
        <begin position="229"/>
        <end position="261"/>
    </location>
</feature>
<keyword evidence="8" id="KW-0638">Presynaptic neurotoxin</keyword>
<feature type="domain" description="Insertion element IS402-like" evidence="13">
    <location>
        <begin position="10"/>
        <end position="75"/>
    </location>
</feature>
<dbReference type="InterPro" id="IPR025161">
    <property type="entry name" value="IS402-like_dom"/>
</dbReference>
<dbReference type="EMBL" id="BMAV01023781">
    <property type="protein sequence ID" value="GFY79863.1"/>
    <property type="molecule type" value="Genomic_DNA"/>
</dbReference>
<keyword evidence="4" id="KW-0964">Secreted</keyword>
<dbReference type="GO" id="GO:0090729">
    <property type="term" value="F:toxin activity"/>
    <property type="evidence" value="ECO:0007669"/>
    <property type="project" value="UniProtKB-KW"/>
</dbReference>
<dbReference type="GO" id="GO:0006887">
    <property type="term" value="P:exocytosis"/>
    <property type="evidence" value="ECO:0007669"/>
    <property type="project" value="UniProtKB-KW"/>
</dbReference>
<dbReference type="Pfam" id="PF00023">
    <property type="entry name" value="Ank"/>
    <property type="match status" value="1"/>
</dbReference>
<keyword evidence="11" id="KW-1133">Transmembrane helix</keyword>
<evidence type="ECO:0000259" key="12">
    <source>
        <dbReference type="Pfam" id="PF01609"/>
    </source>
</evidence>
<feature type="domain" description="Transposase IS4-like" evidence="12">
    <location>
        <begin position="96"/>
        <end position="210"/>
    </location>
</feature>
<evidence type="ECO:0000256" key="5">
    <source>
        <dbReference type="ARBA" id="ARBA00022537"/>
    </source>
</evidence>
<feature type="transmembrane region" description="Helical" evidence="11">
    <location>
        <begin position="303"/>
        <end position="323"/>
    </location>
</feature>
<dbReference type="InterPro" id="IPR002110">
    <property type="entry name" value="Ankyrin_rpt"/>
</dbReference>
<dbReference type="OrthoDB" id="8313467at2759"/>
<dbReference type="Gene3D" id="1.25.40.20">
    <property type="entry name" value="Ankyrin repeat-containing domain"/>
    <property type="match status" value="1"/>
</dbReference>
<dbReference type="GO" id="GO:0044231">
    <property type="term" value="C:host cell presynaptic membrane"/>
    <property type="evidence" value="ECO:0007669"/>
    <property type="project" value="UniProtKB-KW"/>
</dbReference>
<keyword evidence="9" id="KW-1053">Target membrane</keyword>
<keyword evidence="6" id="KW-0800">Toxin</keyword>
<dbReference type="GO" id="GO:0003677">
    <property type="term" value="F:DNA binding"/>
    <property type="evidence" value="ECO:0007669"/>
    <property type="project" value="InterPro"/>
</dbReference>
<keyword evidence="3" id="KW-0268">Exocytosis</keyword>
<dbReference type="GO" id="GO:0044218">
    <property type="term" value="C:other organism cell membrane"/>
    <property type="evidence" value="ECO:0007669"/>
    <property type="project" value="UniProtKB-KW"/>
</dbReference>
<keyword evidence="11" id="KW-0812">Transmembrane</keyword>
<comment type="caution">
    <text evidence="14">The sequence shown here is derived from an EMBL/GenBank/DDBJ whole genome shotgun (WGS) entry which is preliminary data.</text>
</comment>
<evidence type="ECO:0000256" key="9">
    <source>
        <dbReference type="ARBA" id="ARBA00023298"/>
    </source>
</evidence>
<evidence type="ECO:0000256" key="2">
    <source>
        <dbReference type="ARBA" id="ARBA00004613"/>
    </source>
</evidence>
<keyword evidence="11" id="KW-0472">Membrane</keyword>
<gene>
    <name evidence="14" type="primary">CO120_01035</name>
    <name evidence="14" type="ORF">TNIN_55151</name>
</gene>
<reference evidence="14" key="1">
    <citation type="submission" date="2020-08" db="EMBL/GenBank/DDBJ databases">
        <title>Multicomponent nature underlies the extraordinary mechanical properties of spider dragline silk.</title>
        <authorList>
            <person name="Kono N."/>
            <person name="Nakamura H."/>
            <person name="Mori M."/>
            <person name="Yoshida Y."/>
            <person name="Ohtoshi R."/>
            <person name="Malay A.D."/>
            <person name="Moran D.A.P."/>
            <person name="Tomita M."/>
            <person name="Numata K."/>
            <person name="Arakawa K."/>
        </authorList>
    </citation>
    <scope>NUCLEOTIDE SEQUENCE</scope>
</reference>
<evidence type="ECO:0000256" key="6">
    <source>
        <dbReference type="ARBA" id="ARBA00022656"/>
    </source>
</evidence>
<evidence type="ECO:0000256" key="4">
    <source>
        <dbReference type="ARBA" id="ARBA00022525"/>
    </source>
</evidence>
<dbReference type="GO" id="GO:0006313">
    <property type="term" value="P:DNA transposition"/>
    <property type="evidence" value="ECO:0007669"/>
    <property type="project" value="InterPro"/>
</dbReference>
<dbReference type="SUPFAM" id="SSF48403">
    <property type="entry name" value="Ankyrin repeat"/>
    <property type="match status" value="1"/>
</dbReference>
<dbReference type="PANTHER" id="PTHR30007">
    <property type="entry name" value="PHP DOMAIN PROTEIN"/>
    <property type="match status" value="1"/>
</dbReference>
<evidence type="ECO:0000256" key="1">
    <source>
        <dbReference type="ARBA" id="ARBA00004175"/>
    </source>
</evidence>
<dbReference type="PANTHER" id="PTHR30007:SF0">
    <property type="entry name" value="TRANSPOSASE"/>
    <property type="match status" value="1"/>
</dbReference>
<dbReference type="Proteomes" id="UP000886998">
    <property type="component" value="Unassembled WGS sequence"/>
</dbReference>
<sequence>MRKSYPSDISREQFEKIRPILESSKKKTRPRKLDLYEVFCAVLYVLKSCCQWRMLPKDFPKWENIYYYFQIWSKKNREKPSLLELVLKKTSWRDTAEEKGYDTGKKISGIKRHIAVDTQGLPHAIHITTAEATDRSSAVKMVKNAKANLSEVKNILVDAGYTGENFATQIKKTIGATVEVIKRSELHTFVVLPKRWVVERSFAWLEKCRRFLEHLVRCVVESKTHKLLKGSTPLHLAAVYDCTEIVESLLKEGKNPLSKDINGKTPRELATDESLIQIFRVAEIKQQEYDATKWGTVSGGSTAALGATVAATLFATVFTIGFLPIVGAVAAITTSALAIGGATYMVLKPNTE</sequence>
<dbReference type="Pfam" id="PF13340">
    <property type="entry name" value="DUF4096"/>
    <property type="match status" value="1"/>
</dbReference>
<organism evidence="14 15">
    <name type="scientific">Trichonephila inaurata madagascariensis</name>
    <dbReference type="NCBI Taxonomy" id="2747483"/>
    <lineage>
        <taxon>Eukaryota</taxon>
        <taxon>Metazoa</taxon>
        <taxon>Ecdysozoa</taxon>
        <taxon>Arthropoda</taxon>
        <taxon>Chelicerata</taxon>
        <taxon>Arachnida</taxon>
        <taxon>Araneae</taxon>
        <taxon>Araneomorphae</taxon>
        <taxon>Entelegynae</taxon>
        <taxon>Araneoidea</taxon>
        <taxon>Nephilidae</taxon>
        <taxon>Trichonephila</taxon>
        <taxon>Trichonephila inaurata</taxon>
    </lineage>
</organism>
<accession>A0A8X7CSQ7</accession>
<evidence type="ECO:0000256" key="11">
    <source>
        <dbReference type="SAM" id="Phobius"/>
    </source>
</evidence>
<evidence type="ECO:0000313" key="14">
    <source>
        <dbReference type="EMBL" id="GFY79863.1"/>
    </source>
</evidence>
<evidence type="ECO:0000259" key="13">
    <source>
        <dbReference type="Pfam" id="PF13340"/>
    </source>
</evidence>
<comment type="subcellular location">
    <subcellularLocation>
        <location evidence="2">Secreted</location>
    </subcellularLocation>
    <subcellularLocation>
        <location evidence="1">Target cell membrane</location>
    </subcellularLocation>
</comment>
<dbReference type="PROSITE" id="PS50297">
    <property type="entry name" value="ANK_REP_REGION"/>
    <property type="match status" value="1"/>
</dbReference>
<protein>
    <recommendedName>
        <fullName evidence="16">Transposase</fullName>
    </recommendedName>
</protein>
<evidence type="ECO:0008006" key="16">
    <source>
        <dbReference type="Google" id="ProtNLM"/>
    </source>
</evidence>
<dbReference type="Pfam" id="PF01609">
    <property type="entry name" value="DDE_Tnp_1"/>
    <property type="match status" value="1"/>
</dbReference>
<evidence type="ECO:0000256" key="10">
    <source>
        <dbReference type="PROSITE-ProRule" id="PRU00023"/>
    </source>
</evidence>
<evidence type="ECO:0000256" key="3">
    <source>
        <dbReference type="ARBA" id="ARBA00022483"/>
    </source>
</evidence>
<dbReference type="InterPro" id="IPR002559">
    <property type="entry name" value="Transposase_11"/>
</dbReference>
<dbReference type="SMART" id="SM00248">
    <property type="entry name" value="ANK"/>
    <property type="match status" value="1"/>
</dbReference>
<dbReference type="NCBIfam" id="NF033580">
    <property type="entry name" value="transpos_IS5_3"/>
    <property type="match status" value="1"/>
</dbReference>